<dbReference type="AlphaFoldDB" id="A0A1L7SN68"/>
<comment type="caution">
    <text evidence="2">The sequence shown here is derived from an EMBL/GenBank/DDBJ whole genome shotgun (WGS) entry which is preliminary data.</text>
</comment>
<organism evidence="2 3">
    <name type="scientific">Fusarium mangiferae</name>
    <name type="common">Mango malformation disease fungus</name>
    <dbReference type="NCBI Taxonomy" id="192010"/>
    <lineage>
        <taxon>Eukaryota</taxon>
        <taxon>Fungi</taxon>
        <taxon>Dikarya</taxon>
        <taxon>Ascomycota</taxon>
        <taxon>Pezizomycotina</taxon>
        <taxon>Sordariomycetes</taxon>
        <taxon>Hypocreomycetidae</taxon>
        <taxon>Hypocreales</taxon>
        <taxon>Nectriaceae</taxon>
        <taxon>Fusarium</taxon>
        <taxon>Fusarium fujikuroi species complex</taxon>
    </lineage>
</organism>
<dbReference type="GeneID" id="65080703"/>
<dbReference type="Proteomes" id="UP000184255">
    <property type="component" value="Unassembled WGS sequence"/>
</dbReference>
<feature type="compositionally biased region" description="Basic and acidic residues" evidence="1">
    <location>
        <begin position="76"/>
        <end position="87"/>
    </location>
</feature>
<gene>
    <name evidence="2" type="ORF">FMAN_01431</name>
</gene>
<proteinExistence type="predicted"/>
<protein>
    <submittedName>
        <fullName evidence="2">Uncharacterized protein</fullName>
    </submittedName>
</protein>
<name>A0A1L7SN68_FUSMA</name>
<dbReference type="VEuPathDB" id="FungiDB:FMAN_01431"/>
<feature type="region of interest" description="Disordered" evidence="1">
    <location>
        <begin position="63"/>
        <end position="87"/>
    </location>
</feature>
<evidence type="ECO:0000313" key="3">
    <source>
        <dbReference type="Proteomes" id="UP000184255"/>
    </source>
</evidence>
<reference evidence="3" key="1">
    <citation type="journal article" date="2016" name="Genome Biol. Evol.">
        <title>Comparative 'omics' of the Fusarium fujikuroi species complex highlights differences in genetic potential and metabolite synthesis.</title>
        <authorList>
            <person name="Niehaus E.-M."/>
            <person name="Muensterkoetter M."/>
            <person name="Proctor R.H."/>
            <person name="Brown D.W."/>
            <person name="Sharon A."/>
            <person name="Idan Y."/>
            <person name="Oren-Young L."/>
            <person name="Sieber C.M."/>
            <person name="Novak O."/>
            <person name="Pencik A."/>
            <person name="Tarkowska D."/>
            <person name="Hromadova K."/>
            <person name="Freeman S."/>
            <person name="Maymon M."/>
            <person name="Elazar M."/>
            <person name="Youssef S.A."/>
            <person name="El-Shabrawy E.S.M."/>
            <person name="Shalaby A.B.A."/>
            <person name="Houterman P."/>
            <person name="Brock N.L."/>
            <person name="Burkhardt I."/>
            <person name="Tsavkelova E.A."/>
            <person name="Dickschat J.S."/>
            <person name="Galuszka P."/>
            <person name="Gueldener U."/>
            <person name="Tudzynski B."/>
        </authorList>
    </citation>
    <scope>NUCLEOTIDE SEQUENCE [LARGE SCALE GENOMIC DNA]</scope>
    <source>
        <strain evidence="3">MRC7560</strain>
    </source>
</reference>
<dbReference type="RefSeq" id="XP_041676772.1">
    <property type="nucleotide sequence ID" value="XM_041834697.1"/>
</dbReference>
<accession>A0A1L7SN68</accession>
<keyword evidence="3" id="KW-1185">Reference proteome</keyword>
<dbReference type="EMBL" id="FCQH01000001">
    <property type="protein sequence ID" value="CVK84368.1"/>
    <property type="molecule type" value="Genomic_DNA"/>
</dbReference>
<evidence type="ECO:0000313" key="2">
    <source>
        <dbReference type="EMBL" id="CVK84368.1"/>
    </source>
</evidence>
<sequence length="87" mass="9786">MAARVIQPHFTQKRSQTALVERMRGSDSIAAGRIAGTRRRRKIHYEPLGDMHQLQRPGLQSLDGKDLSHSAVSESGCRECNQRERGC</sequence>
<evidence type="ECO:0000256" key="1">
    <source>
        <dbReference type="SAM" id="MobiDB-lite"/>
    </source>
</evidence>